<dbReference type="EMBL" id="CP016809">
    <property type="protein sequence ID" value="ANY74609.1"/>
    <property type="molecule type" value="Genomic_DNA"/>
</dbReference>
<accession>A0A1B2E3S6</accession>
<name>A0A1B2E3S6_9BACL</name>
<dbReference type="SUPFAM" id="SSF53474">
    <property type="entry name" value="alpha/beta-Hydrolases"/>
    <property type="match status" value="2"/>
</dbReference>
<dbReference type="InterPro" id="IPR000801">
    <property type="entry name" value="Esterase-like"/>
</dbReference>
<evidence type="ECO:0000256" key="1">
    <source>
        <dbReference type="SAM" id="Coils"/>
    </source>
</evidence>
<organism evidence="2">
    <name type="scientific">Paenibacillus ihbetae</name>
    <dbReference type="NCBI Taxonomy" id="1870820"/>
    <lineage>
        <taxon>Bacteria</taxon>
        <taxon>Bacillati</taxon>
        <taxon>Bacillota</taxon>
        <taxon>Bacilli</taxon>
        <taxon>Bacillales</taxon>
        <taxon>Paenibacillaceae</taxon>
        <taxon>Paenibacillus</taxon>
    </lineage>
</organism>
<feature type="coiled-coil region" evidence="1">
    <location>
        <begin position="495"/>
        <end position="522"/>
    </location>
</feature>
<protein>
    <submittedName>
        <fullName evidence="2">Esterase</fullName>
    </submittedName>
</protein>
<dbReference type="AlphaFoldDB" id="A0A1B2E3S6"/>
<keyword evidence="1" id="KW-0175">Coiled coil</keyword>
<dbReference type="InterPro" id="IPR029058">
    <property type="entry name" value="AB_hydrolase_fold"/>
</dbReference>
<dbReference type="PANTHER" id="PTHR48098:SF3">
    <property type="entry name" value="IRON(III) ENTEROBACTIN ESTERASE"/>
    <property type="match status" value="1"/>
</dbReference>
<dbReference type="RefSeq" id="WP_099478527.1">
    <property type="nucleotide sequence ID" value="NZ_CP016809.1"/>
</dbReference>
<dbReference type="Gene3D" id="3.40.50.1820">
    <property type="entry name" value="alpha/beta hydrolase"/>
    <property type="match status" value="2"/>
</dbReference>
<dbReference type="PANTHER" id="PTHR48098">
    <property type="entry name" value="ENTEROCHELIN ESTERASE-RELATED"/>
    <property type="match status" value="1"/>
</dbReference>
<proteinExistence type="predicted"/>
<sequence>MNRYQKLSALDRELTLYLPPSYDESDRCYPVAYVQDGGDSFMDCLNYLEHLFKDGRLRELILVGIATENRNDEYTPWPAKPLLEGRPPFGGRGREYVDEVADRIKPYIDSCYRTRPEPEHTGIIGASFGGLISMLAGYWRPDTFGRIGMLSASLWYEGVMEFIREHGKLPPGLRVYMSVGQYEGAYKQGIQKHMTPSNLEAFRIWSGEEGAESRVKLHMDPDGTHDPIFMSRRFPDAVSWLFDENGSGAVKPRAAAEHDASTAGQAVAAEGIRGIPETVGPAYRISGTVTWSMRSESNGRAYRISVAEPMGPPPEGGYPVLYSLDANASFGTLAEAVRLQSRTPRGITPSIIVGIGYESDSPIVTDERFYDYTVPAAAHELPVRPNGMPWPETGGADDFLDFIELQLIPRVASQYPVNPGKQSVFGHSLGGFFVLYALFTRPHVFRRYIAASPSVWWKQHVLYKTWEVTKLFFRPLDFQRKLSIFVGTEEKPSMVQDARDLYAKLREHKDLLQAELHEIEGEGHVSVLPSLVSPLLRLISSY</sequence>
<dbReference type="KEGG" id="pib:BBD41_19695"/>
<gene>
    <name evidence="2" type="ORF">BBD41_19695</name>
</gene>
<dbReference type="Pfam" id="PF00756">
    <property type="entry name" value="Esterase"/>
    <property type="match status" value="2"/>
</dbReference>
<reference evidence="2" key="1">
    <citation type="submission" date="2016-08" db="EMBL/GenBank/DDBJ databases">
        <title>Complete Genome Seqeunce of Paenibacillus sp. nov. IHBB 9852 from high altitute lake of Indian trans-Himalayas.</title>
        <authorList>
            <person name="Kiran S."/>
            <person name="Swarnkar M.K."/>
            <person name="Rana A."/>
            <person name="Tewari R."/>
            <person name="Gulati A."/>
        </authorList>
    </citation>
    <scope>NUCLEOTIDE SEQUENCE [LARGE SCALE GENOMIC DNA]</scope>
    <source>
        <strain evidence="2">IHBB 9852</strain>
    </source>
</reference>
<dbReference type="InterPro" id="IPR050583">
    <property type="entry name" value="Mycobacterial_A85_antigen"/>
</dbReference>
<evidence type="ECO:0000313" key="2">
    <source>
        <dbReference type="EMBL" id="ANY74609.1"/>
    </source>
</evidence>